<evidence type="ECO:0000313" key="3">
    <source>
        <dbReference type="EMBL" id="CAJ1372089.1"/>
    </source>
</evidence>
<feature type="transmembrane region" description="Helical" evidence="1">
    <location>
        <begin position="173"/>
        <end position="190"/>
    </location>
</feature>
<dbReference type="InterPro" id="IPR006852">
    <property type="entry name" value="TOD1_MUCI70"/>
</dbReference>
<dbReference type="InterPro" id="IPR048354">
    <property type="entry name" value="TOD1_MUCI70_glycTrfase_dom"/>
</dbReference>
<dbReference type="PANTHER" id="PTHR12956:SF17">
    <property type="entry name" value="OS01G0749100 PROTEIN"/>
    <property type="match status" value="1"/>
</dbReference>
<proteinExistence type="predicted"/>
<accession>A0AA36MHC8</accession>
<keyword evidence="1" id="KW-1133">Transmembrane helix</keyword>
<evidence type="ECO:0000259" key="2">
    <source>
        <dbReference type="Pfam" id="PF04765"/>
    </source>
</evidence>
<evidence type="ECO:0000313" key="4">
    <source>
        <dbReference type="Proteomes" id="UP001178507"/>
    </source>
</evidence>
<name>A0AA36MHC8_9DINO</name>
<evidence type="ECO:0000256" key="1">
    <source>
        <dbReference type="SAM" id="Phobius"/>
    </source>
</evidence>
<dbReference type="EMBL" id="CAUJNA010000113">
    <property type="protein sequence ID" value="CAJ1372089.1"/>
    <property type="molecule type" value="Genomic_DNA"/>
</dbReference>
<gene>
    <name evidence="3" type="ORF">EVOR1521_LOCUS2240</name>
</gene>
<comment type="caution">
    <text evidence="3">The sequence shown here is derived from an EMBL/GenBank/DDBJ whole genome shotgun (WGS) entry which is preliminary data.</text>
</comment>
<dbReference type="Proteomes" id="UP001178507">
    <property type="component" value="Unassembled WGS sequence"/>
</dbReference>
<sequence length="658" mass="72747">MSHEFWMGCFVASSTAMLLLQKVASQTEMRRFSLLLVQAAFLAPALGLSAKAGIFQVKPLERRMLFIFLLPSALFLLLLISEPNVTVPALLAARSLGLCLVASGEYLFFHQGKTLCQKWGMALVLCGAGCGLRDLPLEFSLWLGLNSLIHVGFQLLEKPAICATAQTPEGLAIIQNFYVLAMGSLLFLAAERPGRPVIKAPLPWELVLVLSAAAGLVLNLSYVKVNLCFQVTSIAMAEVLSLVFVSLLGSLCFWREDTMSPGHFAGAMLSLLGASIYAEPLDFLRRRRSRFRCLDLAGLCLVLAVLHGAAQQTLRCSQSVSHMSEETLSRCLRISVLVQEHRRRGLAQDRDNSTQFVPDACPSLLPQFSFSTPLDDGLSSCGIAVVSALFGGYDEFDFRSPSFEDPMFCFFLFLDRLSAKMVAPNGTGQTGSWNLVVLPPDQVPDSATPAQSSRIPKMLSHRAFGKARFLLYMDSKKNVWPWVTADSLASWVLLQIRPYPASTPYAWVGAEHPDRFTAYEEALEVCFRGVAGEQCVEQMMGYHRRGFPIDFGIPLLEGGWHLRDLRRPESSEVGCHWMQEFLSWDQPRDQLSWNFAVWSSRLAHAVHLVEDTLPATGREHVKPRPKVTQSSRCAELLPLAPGCQGRPNCCPSCPNRSA</sequence>
<feature type="transmembrane region" description="Helical" evidence="1">
    <location>
        <begin position="35"/>
        <end position="57"/>
    </location>
</feature>
<feature type="domain" description="TOD1/MUCI70 glycosyltransferase-like" evidence="2">
    <location>
        <begin position="376"/>
        <end position="599"/>
    </location>
</feature>
<reference evidence="3" key="1">
    <citation type="submission" date="2023-08" db="EMBL/GenBank/DDBJ databases">
        <authorList>
            <person name="Chen Y."/>
            <person name="Shah S."/>
            <person name="Dougan E. K."/>
            <person name="Thang M."/>
            <person name="Chan C."/>
        </authorList>
    </citation>
    <scope>NUCLEOTIDE SEQUENCE</scope>
</reference>
<dbReference type="AlphaFoldDB" id="A0AA36MHC8"/>
<keyword evidence="4" id="KW-1185">Reference proteome</keyword>
<dbReference type="Pfam" id="PF04765">
    <property type="entry name" value="TOD1_MUCI70"/>
    <property type="match status" value="1"/>
</dbReference>
<feature type="transmembrane region" description="Helical" evidence="1">
    <location>
        <begin position="202"/>
        <end position="222"/>
    </location>
</feature>
<feature type="transmembrane region" description="Helical" evidence="1">
    <location>
        <begin position="234"/>
        <end position="254"/>
    </location>
</feature>
<dbReference type="PANTHER" id="PTHR12956">
    <property type="entry name" value="ALKALINE CERAMIDASE-RELATED"/>
    <property type="match status" value="1"/>
</dbReference>
<feature type="transmembrane region" description="Helical" evidence="1">
    <location>
        <begin position="293"/>
        <end position="310"/>
    </location>
</feature>
<feature type="transmembrane region" description="Helical" evidence="1">
    <location>
        <begin position="64"/>
        <end position="81"/>
    </location>
</feature>
<keyword evidence="1" id="KW-0472">Membrane</keyword>
<keyword evidence="1" id="KW-0812">Transmembrane</keyword>
<organism evidence="3 4">
    <name type="scientific">Effrenium voratum</name>
    <dbReference type="NCBI Taxonomy" id="2562239"/>
    <lineage>
        <taxon>Eukaryota</taxon>
        <taxon>Sar</taxon>
        <taxon>Alveolata</taxon>
        <taxon>Dinophyceae</taxon>
        <taxon>Suessiales</taxon>
        <taxon>Symbiodiniaceae</taxon>
        <taxon>Effrenium</taxon>
    </lineage>
</organism>
<protein>
    <recommendedName>
        <fullName evidence="2">TOD1/MUCI70 glycosyltransferase-like domain-containing protein</fullName>
    </recommendedName>
</protein>